<protein>
    <submittedName>
        <fullName evidence="2">Branched-chain amino acid transport protein</fullName>
    </submittedName>
</protein>
<sequence>MDERYIAAAIAISGLITWALRAVPFALLRPLRDSELLAYVGERMPLGVMIILAVYTLHDVRPEMASALPPLVALAVTVALHLWRGNAVLSLFAGTVVCTVLASTLAAWA</sequence>
<evidence type="ECO:0000313" key="3">
    <source>
        <dbReference type="Proteomes" id="UP001142462"/>
    </source>
</evidence>
<evidence type="ECO:0000313" key="2">
    <source>
        <dbReference type="EMBL" id="GLJ61389.1"/>
    </source>
</evidence>
<dbReference type="AlphaFoldDB" id="A0A9W6LW36"/>
<keyword evidence="3" id="KW-1185">Reference proteome</keyword>
<dbReference type="Proteomes" id="UP001142462">
    <property type="component" value="Unassembled WGS sequence"/>
</dbReference>
<feature type="transmembrane region" description="Helical" evidence="1">
    <location>
        <begin position="64"/>
        <end position="83"/>
    </location>
</feature>
<keyword evidence="1" id="KW-0812">Transmembrane</keyword>
<feature type="transmembrane region" description="Helical" evidence="1">
    <location>
        <begin position="88"/>
        <end position="108"/>
    </location>
</feature>
<feature type="transmembrane region" description="Helical" evidence="1">
    <location>
        <begin position="6"/>
        <end position="28"/>
    </location>
</feature>
<evidence type="ECO:0000256" key="1">
    <source>
        <dbReference type="SAM" id="Phobius"/>
    </source>
</evidence>
<organism evidence="2 3">
    <name type="scientific">Microbacterium barkeri</name>
    <dbReference type="NCBI Taxonomy" id="33917"/>
    <lineage>
        <taxon>Bacteria</taxon>
        <taxon>Bacillati</taxon>
        <taxon>Actinomycetota</taxon>
        <taxon>Actinomycetes</taxon>
        <taxon>Micrococcales</taxon>
        <taxon>Microbacteriaceae</taxon>
        <taxon>Microbacterium</taxon>
    </lineage>
</organism>
<keyword evidence="1" id="KW-1133">Transmembrane helix</keyword>
<dbReference type="Pfam" id="PF05437">
    <property type="entry name" value="AzlD"/>
    <property type="match status" value="1"/>
</dbReference>
<proteinExistence type="predicted"/>
<dbReference type="EMBL" id="BSEJ01000006">
    <property type="protein sequence ID" value="GLJ61389.1"/>
    <property type="molecule type" value="Genomic_DNA"/>
</dbReference>
<name>A0A9W6LW36_9MICO</name>
<accession>A0A9W6LW36</accession>
<reference evidence="2" key="1">
    <citation type="journal article" date="2014" name="Int. J. Syst. Evol. Microbiol.">
        <title>Complete genome sequence of Corynebacterium casei LMG S-19264T (=DSM 44701T), isolated from a smear-ripened cheese.</title>
        <authorList>
            <consortium name="US DOE Joint Genome Institute (JGI-PGF)"/>
            <person name="Walter F."/>
            <person name="Albersmeier A."/>
            <person name="Kalinowski J."/>
            <person name="Ruckert C."/>
        </authorList>
    </citation>
    <scope>NUCLEOTIDE SEQUENCE</scope>
    <source>
        <strain evidence="2">VKM Ac-1020</strain>
    </source>
</reference>
<reference evidence="2" key="2">
    <citation type="submission" date="2023-01" db="EMBL/GenBank/DDBJ databases">
        <authorList>
            <person name="Sun Q."/>
            <person name="Evtushenko L."/>
        </authorList>
    </citation>
    <scope>NUCLEOTIDE SEQUENCE</scope>
    <source>
        <strain evidence="2">VKM Ac-1020</strain>
    </source>
</reference>
<dbReference type="InterPro" id="IPR008407">
    <property type="entry name" value="Brnchd-chn_aa_trnsp_AzlD"/>
</dbReference>
<dbReference type="PIRSF" id="PIRSF003203">
    <property type="entry name" value="AzlD"/>
    <property type="match status" value="1"/>
</dbReference>
<gene>
    <name evidence="2" type="ORF">GCM10017576_15180</name>
</gene>
<dbReference type="RefSeq" id="WP_271173100.1">
    <property type="nucleotide sequence ID" value="NZ_BSEJ01000006.1"/>
</dbReference>
<comment type="caution">
    <text evidence="2">The sequence shown here is derived from an EMBL/GenBank/DDBJ whole genome shotgun (WGS) entry which is preliminary data.</text>
</comment>
<keyword evidence="1" id="KW-0472">Membrane</keyword>